<organism evidence="1 2">
    <name type="scientific">Serratia phage Muldoon</name>
    <dbReference type="NCBI Taxonomy" id="2601678"/>
    <lineage>
        <taxon>Viruses</taxon>
        <taxon>Duplodnaviria</taxon>
        <taxon>Heunggongvirae</taxon>
        <taxon>Uroviricota</taxon>
        <taxon>Caudoviricetes</taxon>
        <taxon>Muldoonvirus</taxon>
        <taxon>Muldoonvirus muldoon</taxon>
    </lineage>
</organism>
<accession>A0A5P8PIW0</accession>
<dbReference type="Proteomes" id="UP000326777">
    <property type="component" value="Genome"/>
</dbReference>
<evidence type="ECO:0000313" key="2">
    <source>
        <dbReference type="Proteomes" id="UP000326777"/>
    </source>
</evidence>
<proteinExistence type="predicted"/>
<protein>
    <submittedName>
        <fullName evidence="1">Uncharacterized protein</fullName>
    </submittedName>
</protein>
<sequence length="141" mass="15685">MVMHMKIKVERKTIEPKNRMLTAKWTVDVNQDVAIETQIEAQVINPSELIEYDQTKYISCGIIPDQPTIIGTVYSKEAAERAIEDFRLRGGIVADEAILPKKQPKPEHVNVGTIGRVNLGKSCLSLAVAQLLGPQYAEISK</sequence>
<reference evidence="2" key="1">
    <citation type="submission" date="2019-06" db="EMBL/GenBank/DDBJ databases">
        <title>Complete genome sequence of Serratia marcescens phage Muldoon.</title>
        <authorList>
            <person name="Campbell S."/>
            <person name="Atkinson C."/>
            <person name="Moreland R."/>
            <person name="Liu M."/>
            <person name="Ramsey J."/>
            <person name="Leavitt J."/>
        </authorList>
    </citation>
    <scope>NUCLEOTIDE SEQUENCE [LARGE SCALE GENOMIC DNA]</scope>
</reference>
<dbReference type="EMBL" id="MN095771">
    <property type="protein sequence ID" value="QFR55980.1"/>
    <property type="molecule type" value="Genomic_DNA"/>
</dbReference>
<gene>
    <name evidence="1" type="ORF">CPT_Muldoon_023</name>
</gene>
<evidence type="ECO:0000313" key="1">
    <source>
        <dbReference type="EMBL" id="QFR55980.1"/>
    </source>
</evidence>
<name>A0A5P8PIW0_9CAUD</name>
<keyword evidence="2" id="KW-1185">Reference proteome</keyword>